<keyword evidence="3" id="KW-1185">Reference proteome</keyword>
<accession>A0AAD5P2I7</accession>
<feature type="coiled-coil region" evidence="1">
    <location>
        <begin position="6"/>
        <end position="37"/>
    </location>
</feature>
<name>A0AAD5P2I7_ACENE</name>
<reference evidence="2" key="2">
    <citation type="submission" date="2023-02" db="EMBL/GenBank/DDBJ databases">
        <authorList>
            <person name="Swenson N.G."/>
            <person name="Wegrzyn J.L."/>
            <person name="Mcevoy S.L."/>
        </authorList>
    </citation>
    <scope>NUCLEOTIDE SEQUENCE</scope>
    <source>
        <strain evidence="2">91603</strain>
        <tissue evidence="2">Leaf</tissue>
    </source>
</reference>
<gene>
    <name evidence="2" type="ORF">LWI28_019066</name>
</gene>
<evidence type="ECO:0000313" key="2">
    <source>
        <dbReference type="EMBL" id="KAI9195883.1"/>
    </source>
</evidence>
<keyword evidence="1" id="KW-0175">Coiled coil</keyword>
<organism evidence="2 3">
    <name type="scientific">Acer negundo</name>
    <name type="common">Box elder</name>
    <dbReference type="NCBI Taxonomy" id="4023"/>
    <lineage>
        <taxon>Eukaryota</taxon>
        <taxon>Viridiplantae</taxon>
        <taxon>Streptophyta</taxon>
        <taxon>Embryophyta</taxon>
        <taxon>Tracheophyta</taxon>
        <taxon>Spermatophyta</taxon>
        <taxon>Magnoliopsida</taxon>
        <taxon>eudicotyledons</taxon>
        <taxon>Gunneridae</taxon>
        <taxon>Pentapetalae</taxon>
        <taxon>rosids</taxon>
        <taxon>malvids</taxon>
        <taxon>Sapindales</taxon>
        <taxon>Sapindaceae</taxon>
        <taxon>Hippocastanoideae</taxon>
        <taxon>Acereae</taxon>
        <taxon>Acer</taxon>
    </lineage>
</organism>
<reference evidence="2" key="1">
    <citation type="journal article" date="2022" name="Plant J.">
        <title>Strategies of tolerance reflected in two North American maple genomes.</title>
        <authorList>
            <person name="McEvoy S.L."/>
            <person name="Sezen U.U."/>
            <person name="Trouern-Trend A."/>
            <person name="McMahon S.M."/>
            <person name="Schaberg P.G."/>
            <person name="Yang J."/>
            <person name="Wegrzyn J.L."/>
            <person name="Swenson N.G."/>
        </authorList>
    </citation>
    <scope>NUCLEOTIDE SEQUENCE</scope>
    <source>
        <strain evidence="2">91603</strain>
    </source>
</reference>
<comment type="caution">
    <text evidence="2">The sequence shown here is derived from an EMBL/GenBank/DDBJ whole genome shotgun (WGS) entry which is preliminary data.</text>
</comment>
<protein>
    <submittedName>
        <fullName evidence="2">Uncharacterized protein</fullName>
    </submittedName>
</protein>
<dbReference type="Proteomes" id="UP001064489">
    <property type="component" value="Chromosome 1"/>
</dbReference>
<evidence type="ECO:0000256" key="1">
    <source>
        <dbReference type="SAM" id="Coils"/>
    </source>
</evidence>
<sequence>MVVDMNFELTTKIEEVLKENEELKEDFDRKMKLIEQEIMKREMVLEIMKAKEKEQLVWCDRIKNKESVKPKNKKNRSARVQIDPPLVDLNEPLLLTEANVTPAITSAPFWMQRDVNQRYPMNYEMIKSYPYFSDPNVAHRFGEMEAMIQMILEVLAPIKRSVVNSFANSLFVDEIALIEIPKKFKFLNKKQYNRMTDPNDHIAQYKQRMFTTTIPRH</sequence>
<evidence type="ECO:0000313" key="3">
    <source>
        <dbReference type="Proteomes" id="UP001064489"/>
    </source>
</evidence>
<dbReference type="EMBL" id="JAJSOW010000003">
    <property type="protein sequence ID" value="KAI9195883.1"/>
    <property type="molecule type" value="Genomic_DNA"/>
</dbReference>
<proteinExistence type="predicted"/>
<dbReference type="AlphaFoldDB" id="A0AAD5P2I7"/>